<name>A0ABD0Q6P3_CIRMR</name>
<evidence type="ECO:0000256" key="1">
    <source>
        <dbReference type="SAM" id="MobiDB-lite"/>
    </source>
</evidence>
<sequence>IHSLPVVARLFLGTESIGTQLTERVTKARLCPCEPSFSEGRAQSGTCAQISGTSFSGPWTLPGSPQKPSTRSGNHLMQDRVSSTRW</sequence>
<keyword evidence="3" id="KW-1185">Reference proteome</keyword>
<reference evidence="2 3" key="1">
    <citation type="submission" date="2024-05" db="EMBL/GenBank/DDBJ databases">
        <title>Genome sequencing and assembly of Indian major carp, Cirrhinus mrigala (Hamilton, 1822).</title>
        <authorList>
            <person name="Mohindra V."/>
            <person name="Chowdhury L.M."/>
            <person name="Lal K."/>
            <person name="Jena J.K."/>
        </authorList>
    </citation>
    <scope>NUCLEOTIDE SEQUENCE [LARGE SCALE GENOMIC DNA]</scope>
    <source>
        <strain evidence="2">CM1030</strain>
        <tissue evidence="2">Blood</tissue>
    </source>
</reference>
<feature type="region of interest" description="Disordered" evidence="1">
    <location>
        <begin position="54"/>
        <end position="86"/>
    </location>
</feature>
<dbReference type="Proteomes" id="UP001529510">
    <property type="component" value="Unassembled WGS sequence"/>
</dbReference>
<gene>
    <name evidence="2" type="ORF">M9458_024202</name>
</gene>
<accession>A0ABD0Q6P3</accession>
<organism evidence="2 3">
    <name type="scientific">Cirrhinus mrigala</name>
    <name type="common">Mrigala</name>
    <dbReference type="NCBI Taxonomy" id="683832"/>
    <lineage>
        <taxon>Eukaryota</taxon>
        <taxon>Metazoa</taxon>
        <taxon>Chordata</taxon>
        <taxon>Craniata</taxon>
        <taxon>Vertebrata</taxon>
        <taxon>Euteleostomi</taxon>
        <taxon>Actinopterygii</taxon>
        <taxon>Neopterygii</taxon>
        <taxon>Teleostei</taxon>
        <taxon>Ostariophysi</taxon>
        <taxon>Cypriniformes</taxon>
        <taxon>Cyprinidae</taxon>
        <taxon>Labeoninae</taxon>
        <taxon>Labeonini</taxon>
        <taxon>Cirrhinus</taxon>
    </lineage>
</organism>
<dbReference type="AlphaFoldDB" id="A0ABD0Q6P3"/>
<dbReference type="EMBL" id="JAMKFB020000011">
    <property type="protein sequence ID" value="KAL0181796.1"/>
    <property type="molecule type" value="Genomic_DNA"/>
</dbReference>
<feature type="non-terminal residue" evidence="2">
    <location>
        <position position="86"/>
    </location>
</feature>
<protein>
    <submittedName>
        <fullName evidence="2">Uncharacterized protein</fullName>
    </submittedName>
</protein>
<proteinExistence type="predicted"/>
<evidence type="ECO:0000313" key="3">
    <source>
        <dbReference type="Proteomes" id="UP001529510"/>
    </source>
</evidence>
<feature type="compositionally biased region" description="Polar residues" evidence="1">
    <location>
        <begin position="66"/>
        <end position="86"/>
    </location>
</feature>
<comment type="caution">
    <text evidence="2">The sequence shown here is derived from an EMBL/GenBank/DDBJ whole genome shotgun (WGS) entry which is preliminary data.</text>
</comment>
<feature type="non-terminal residue" evidence="2">
    <location>
        <position position="1"/>
    </location>
</feature>
<evidence type="ECO:0000313" key="2">
    <source>
        <dbReference type="EMBL" id="KAL0181796.1"/>
    </source>
</evidence>